<reference evidence="6" key="1">
    <citation type="submission" date="2018-03" db="EMBL/GenBank/DDBJ databases">
        <authorList>
            <person name="Blom J."/>
        </authorList>
    </citation>
    <scope>NUCLEOTIDE SEQUENCE [LARGE SCALE GENOMIC DNA]</scope>
    <source>
        <strain evidence="6">KPC-SM-21</strain>
    </source>
</reference>
<comment type="similarity">
    <text evidence="1">Belongs to the outer membrane porin (Opr) (TC 1.B.25) family.</text>
</comment>
<dbReference type="Gene3D" id="2.40.160.10">
    <property type="entry name" value="Porin"/>
    <property type="match status" value="1"/>
</dbReference>
<evidence type="ECO:0000313" key="6">
    <source>
        <dbReference type="Proteomes" id="UP000245974"/>
    </source>
</evidence>
<sequence>MKKKILLGMLVSSSNAFANDFIEDTKASLWTRNYYYDRNYTEISSVPALKEWAQGFVFTVESGYTSGKIGFGLDMQAMAGFKLHADSNETGAQILPVNKYTHEAADAYGKIGVTGKVKYSQTELKAGTLMPFTPVVFSSRARLLPQTFRGVEIQSKDIDNTLITLGWLDKVNQRDSSNYENIKISGANGKFLPATTDNMFYGGFQYNFDKDNLIGAYAADVTDLYRQGLIMAKSNSRINDQWNFLTDLKIYHSGTDGKKLAGPVDNTLFAGNFGLRTGPHTFSVGMLNSSGKTGFPYLYGGEVLFFLDGVSTDFLNPKEQVWSLRYDVDLKQFIEGMKFAVRYSRGDNIHLPKLGGTDLKEDEWAFDLQYTVPEHVRYLHGLSIRTRYAIYDNDFAPIASFKPDNELRIGIDYTWKF</sequence>
<evidence type="ECO:0000256" key="1">
    <source>
        <dbReference type="ARBA" id="ARBA00009075"/>
    </source>
</evidence>
<dbReference type="Proteomes" id="UP000245974">
    <property type="component" value="Unassembled WGS sequence"/>
</dbReference>
<evidence type="ECO:0000313" key="5">
    <source>
        <dbReference type="EMBL" id="SPL72179.1"/>
    </source>
</evidence>
<evidence type="ECO:0000256" key="4">
    <source>
        <dbReference type="SAM" id="SignalP"/>
    </source>
</evidence>
<dbReference type="RefSeq" id="WP_213065906.1">
    <property type="nucleotide sequence ID" value="NZ_OOGT01000229.1"/>
</dbReference>
<dbReference type="GO" id="GO:0016020">
    <property type="term" value="C:membrane"/>
    <property type="evidence" value="ECO:0007669"/>
    <property type="project" value="InterPro"/>
</dbReference>
<feature type="signal peptide" evidence="4">
    <location>
        <begin position="1"/>
        <end position="18"/>
    </location>
</feature>
<keyword evidence="3 4" id="KW-0732">Signal</keyword>
<gene>
    <name evidence="5" type="primary">nicP_2</name>
    <name evidence="5" type="ORF">KPC_3357</name>
</gene>
<dbReference type="InterPro" id="IPR023614">
    <property type="entry name" value="Porin_dom_sf"/>
</dbReference>
<organism evidence="5 6">
    <name type="scientific">Acinetobacter stercoris</name>
    <dbReference type="NCBI Taxonomy" id="2126983"/>
    <lineage>
        <taxon>Bacteria</taxon>
        <taxon>Pseudomonadati</taxon>
        <taxon>Pseudomonadota</taxon>
        <taxon>Gammaproteobacteria</taxon>
        <taxon>Moraxellales</taxon>
        <taxon>Moraxellaceae</taxon>
        <taxon>Acinetobacter</taxon>
    </lineage>
</organism>
<name>A0A2U3N3P8_9GAMM</name>
<dbReference type="InParanoid" id="A0A2U3N3P8"/>
<proteinExistence type="inferred from homology"/>
<dbReference type="Pfam" id="PF03573">
    <property type="entry name" value="OprD"/>
    <property type="match status" value="1"/>
</dbReference>
<evidence type="ECO:0000256" key="3">
    <source>
        <dbReference type="ARBA" id="ARBA00022729"/>
    </source>
</evidence>
<keyword evidence="2" id="KW-0813">Transport</keyword>
<dbReference type="PANTHER" id="PTHR34596">
    <property type="entry name" value="CHITOPORIN"/>
    <property type="match status" value="1"/>
</dbReference>
<dbReference type="InterPro" id="IPR005318">
    <property type="entry name" value="OM_porin_bac"/>
</dbReference>
<keyword evidence="6" id="KW-1185">Reference proteome</keyword>
<dbReference type="EMBL" id="OOGT01000229">
    <property type="protein sequence ID" value="SPL72179.1"/>
    <property type="molecule type" value="Genomic_DNA"/>
</dbReference>
<protein>
    <submittedName>
        <fullName evidence="5">Porin-like protein NicP</fullName>
    </submittedName>
</protein>
<feature type="chain" id="PRO_5015408639" evidence="4">
    <location>
        <begin position="19"/>
        <end position="417"/>
    </location>
</feature>
<dbReference type="AlphaFoldDB" id="A0A2U3N3P8"/>
<evidence type="ECO:0000256" key="2">
    <source>
        <dbReference type="ARBA" id="ARBA00022448"/>
    </source>
</evidence>
<accession>A0A2U3N3P8</accession>
<dbReference type="PANTHER" id="PTHR34596:SF2">
    <property type="entry name" value="CHITOPORIN"/>
    <property type="match status" value="1"/>
</dbReference>
<dbReference type="GO" id="GO:0015288">
    <property type="term" value="F:porin activity"/>
    <property type="evidence" value="ECO:0007669"/>
    <property type="project" value="TreeGrafter"/>
</dbReference>